<comment type="caution">
    <text evidence="2">The sequence shown here is derived from an EMBL/GenBank/DDBJ whole genome shotgun (WGS) entry which is preliminary data.</text>
</comment>
<proteinExistence type="predicted"/>
<organism evidence="2 3">
    <name type="scientific">Symbiodinium pilosum</name>
    <name type="common">Dinoflagellate</name>
    <dbReference type="NCBI Taxonomy" id="2952"/>
    <lineage>
        <taxon>Eukaryota</taxon>
        <taxon>Sar</taxon>
        <taxon>Alveolata</taxon>
        <taxon>Dinophyceae</taxon>
        <taxon>Suessiales</taxon>
        <taxon>Symbiodiniaceae</taxon>
        <taxon>Symbiodinium</taxon>
    </lineage>
</organism>
<feature type="signal peptide" evidence="1">
    <location>
        <begin position="1"/>
        <end position="19"/>
    </location>
</feature>
<gene>
    <name evidence="2" type="ORF">SPIL2461_LOCUS17413</name>
</gene>
<keyword evidence="1" id="KW-0732">Signal</keyword>
<evidence type="ECO:0000256" key="1">
    <source>
        <dbReference type="SAM" id="SignalP"/>
    </source>
</evidence>
<accession>A0A812VTN6</accession>
<name>A0A812VTN6_SYMPI</name>
<reference evidence="2" key="1">
    <citation type="submission" date="2021-02" db="EMBL/GenBank/DDBJ databases">
        <authorList>
            <person name="Dougan E. K."/>
            <person name="Rhodes N."/>
            <person name="Thang M."/>
            <person name="Chan C."/>
        </authorList>
    </citation>
    <scope>NUCLEOTIDE SEQUENCE</scope>
</reference>
<sequence>MWQARVLSVLLGSLHLLSSEAVRGSTDLEKLGRCHAVACTCAIKEAAFGSHACVSAEYPVDDKTTEGEAVENCKTSCKEHCQKLSPGVEIESHCTAHNHPDACEGVEVACLGLEHLDQEEEDDGNMFGR</sequence>
<protein>
    <submittedName>
        <fullName evidence="2">Uncharacterized protein</fullName>
    </submittedName>
</protein>
<dbReference type="AlphaFoldDB" id="A0A812VTN6"/>
<evidence type="ECO:0000313" key="3">
    <source>
        <dbReference type="Proteomes" id="UP000649617"/>
    </source>
</evidence>
<keyword evidence="3" id="KW-1185">Reference proteome</keyword>
<dbReference type="EMBL" id="CAJNIZ010043154">
    <property type="protein sequence ID" value="CAE7651672.1"/>
    <property type="molecule type" value="Genomic_DNA"/>
</dbReference>
<evidence type="ECO:0000313" key="2">
    <source>
        <dbReference type="EMBL" id="CAE7651672.1"/>
    </source>
</evidence>
<feature type="chain" id="PRO_5032756559" evidence="1">
    <location>
        <begin position="20"/>
        <end position="129"/>
    </location>
</feature>
<dbReference type="Proteomes" id="UP000649617">
    <property type="component" value="Unassembled WGS sequence"/>
</dbReference>